<comment type="caution">
    <text evidence="11">The sequence shown here is derived from an EMBL/GenBank/DDBJ whole genome shotgun (WGS) entry which is preliminary data.</text>
</comment>
<dbReference type="EMBL" id="PPTX01000020">
    <property type="protein sequence ID" value="RDB76940.1"/>
    <property type="molecule type" value="Genomic_DNA"/>
</dbReference>
<evidence type="ECO:0000256" key="2">
    <source>
        <dbReference type="ARBA" id="ARBA00023012"/>
    </source>
</evidence>
<evidence type="ECO:0000313" key="18">
    <source>
        <dbReference type="Proteomes" id="UP000312594"/>
    </source>
</evidence>
<reference evidence="15 16" key="2">
    <citation type="journal article" date="2018" name="Elife">
        <title>Discovery and characterization of a prevalent human gut bacterial enzyme sufficient for the inactivation of a family of plant toxins.</title>
        <authorList>
            <person name="Koppel N."/>
            <person name="Bisanz J.E."/>
            <person name="Pandelia M.E."/>
            <person name="Turnbaugh P.J."/>
            <person name="Balskus E.P."/>
        </authorList>
    </citation>
    <scope>NUCLEOTIDE SEQUENCE [LARGE SCALE GENOMIC DNA]</scope>
    <source>
        <strain evidence="13 16">FAA1-1-60AUCSF</strain>
        <strain evidence="12 15">MR1 #12</strain>
        <strain evidence="11 17">W1 BHI 6</strain>
    </source>
</reference>
<dbReference type="GO" id="GO:0006355">
    <property type="term" value="P:regulation of DNA-templated transcription"/>
    <property type="evidence" value="ECO:0007669"/>
    <property type="project" value="InterPro"/>
</dbReference>
<keyword evidence="4 7" id="KW-0238">DNA-binding</keyword>
<dbReference type="EMBL" id="PPTU01000012">
    <property type="protein sequence ID" value="RDB69820.1"/>
    <property type="molecule type" value="Genomic_DNA"/>
</dbReference>
<dbReference type="AlphaFoldDB" id="A0A369MGW2"/>
<dbReference type="Gene3D" id="3.40.50.2300">
    <property type="match status" value="1"/>
</dbReference>
<feature type="DNA-binding region" description="OmpR/PhoB-type" evidence="7">
    <location>
        <begin position="124"/>
        <end position="222"/>
    </location>
</feature>
<dbReference type="GO" id="GO:0005829">
    <property type="term" value="C:cytosol"/>
    <property type="evidence" value="ECO:0007669"/>
    <property type="project" value="TreeGrafter"/>
</dbReference>
<dbReference type="Gene3D" id="1.10.10.10">
    <property type="entry name" value="Winged helix-like DNA-binding domain superfamily/Winged helix DNA-binding domain"/>
    <property type="match status" value="1"/>
</dbReference>
<name>A0A369MGW2_EGGLN</name>
<evidence type="ECO:0000313" key="17">
    <source>
        <dbReference type="Proteomes" id="UP000253970"/>
    </source>
</evidence>
<evidence type="ECO:0000256" key="6">
    <source>
        <dbReference type="PROSITE-ProRule" id="PRU00169"/>
    </source>
</evidence>
<keyword evidence="2" id="KW-0902">Two-component regulatory system</keyword>
<dbReference type="Proteomes" id="UP000253752">
    <property type="component" value="Unassembled WGS sequence"/>
</dbReference>
<dbReference type="GO" id="GO:0032993">
    <property type="term" value="C:protein-DNA complex"/>
    <property type="evidence" value="ECO:0007669"/>
    <property type="project" value="TreeGrafter"/>
</dbReference>
<evidence type="ECO:0000313" key="10">
    <source>
        <dbReference type="EMBL" id="MVN33854.1"/>
    </source>
</evidence>
<dbReference type="SUPFAM" id="SSF52172">
    <property type="entry name" value="CheY-like"/>
    <property type="match status" value="1"/>
</dbReference>
<dbReference type="PANTHER" id="PTHR48111">
    <property type="entry name" value="REGULATOR OF RPOS"/>
    <property type="match status" value="1"/>
</dbReference>
<evidence type="ECO:0000256" key="1">
    <source>
        <dbReference type="ARBA" id="ARBA00022553"/>
    </source>
</evidence>
<dbReference type="InterPro" id="IPR011006">
    <property type="entry name" value="CheY-like_superfamily"/>
</dbReference>
<reference evidence="14" key="3">
    <citation type="submission" date="2019-06" db="EMBL/GenBank/DDBJ databases">
        <authorList>
            <person name="Bisanz J.E."/>
            <person name="Turnbaugh P.J."/>
        </authorList>
    </citation>
    <scope>NUCLEOTIDE SEQUENCE</scope>
    <source>
        <strain evidence="14">SECO-MT75m2</strain>
    </source>
</reference>
<dbReference type="EMBL" id="WPOM01000027">
    <property type="protein sequence ID" value="MVN33854.1"/>
    <property type="molecule type" value="Genomic_DNA"/>
</dbReference>
<dbReference type="EMBL" id="PPTY01000015">
    <property type="protein sequence ID" value="RDB84670.1"/>
    <property type="molecule type" value="Genomic_DNA"/>
</dbReference>
<evidence type="ECO:0000256" key="3">
    <source>
        <dbReference type="ARBA" id="ARBA00023015"/>
    </source>
</evidence>
<reference evidence="10 19" key="4">
    <citation type="submission" date="2019-11" db="EMBL/GenBank/DDBJ databases">
        <title>Whole genome shotgun sequencing (WGS) data from Adlercreutzia equolifaciens ResAG-91, Eggerthella lenta MRI-F36, MRI-F37, MRI-F40, ResAG-49, ResAG-88, ResAG-121, ResAG-145, and Gordonibacter sp. ResAG-5, ResAG-26, ResAG-43, ResAG-50, ResAG-59.</title>
        <authorList>
            <person name="Stoll D.A."/>
            <person name="Danylec N."/>
            <person name="Franz C.M.A.P."/>
            <person name="Huch M."/>
        </authorList>
    </citation>
    <scope>NUCLEOTIDE SEQUENCE [LARGE SCALE GENOMIC DNA]</scope>
    <source>
        <strain evidence="10 19">ResAG-88</strain>
    </source>
</reference>
<dbReference type="CDD" id="cd00383">
    <property type="entry name" value="trans_reg_C"/>
    <property type="match status" value="1"/>
</dbReference>
<dbReference type="PROSITE" id="PS50110">
    <property type="entry name" value="RESPONSE_REGULATORY"/>
    <property type="match status" value="1"/>
</dbReference>
<dbReference type="InterPro" id="IPR016032">
    <property type="entry name" value="Sig_transdc_resp-reg_C-effctor"/>
</dbReference>
<dbReference type="PROSITE" id="PS51755">
    <property type="entry name" value="OMPR_PHOB"/>
    <property type="match status" value="1"/>
</dbReference>
<dbReference type="InterPro" id="IPR001789">
    <property type="entry name" value="Sig_transdc_resp-reg_receiver"/>
</dbReference>
<keyword evidence="3" id="KW-0805">Transcription regulation</keyword>
<feature type="domain" description="Response regulatory" evidence="8">
    <location>
        <begin position="2"/>
        <end position="116"/>
    </location>
</feature>
<evidence type="ECO:0000256" key="7">
    <source>
        <dbReference type="PROSITE-ProRule" id="PRU01091"/>
    </source>
</evidence>
<feature type="modified residue" description="4-aspartylphosphate" evidence="6">
    <location>
        <position position="51"/>
    </location>
</feature>
<dbReference type="FunFam" id="3.40.50.2300:FF:000001">
    <property type="entry name" value="DNA-binding response regulator PhoB"/>
    <property type="match status" value="1"/>
</dbReference>
<dbReference type="Proteomes" id="UP000312594">
    <property type="component" value="Unassembled WGS sequence"/>
</dbReference>
<evidence type="ECO:0000256" key="5">
    <source>
        <dbReference type="ARBA" id="ARBA00023163"/>
    </source>
</evidence>
<evidence type="ECO:0000256" key="4">
    <source>
        <dbReference type="ARBA" id="ARBA00023125"/>
    </source>
</evidence>
<feature type="domain" description="OmpR/PhoB-type" evidence="9">
    <location>
        <begin position="124"/>
        <end position="222"/>
    </location>
</feature>
<dbReference type="Pfam" id="PF00072">
    <property type="entry name" value="Response_reg"/>
    <property type="match status" value="1"/>
</dbReference>
<dbReference type="Proteomes" id="UP000436429">
    <property type="component" value="Unassembled WGS sequence"/>
</dbReference>
<dbReference type="InterPro" id="IPR001867">
    <property type="entry name" value="OmpR/PhoB-type_DNA-bd"/>
</dbReference>
<evidence type="ECO:0000313" key="11">
    <source>
        <dbReference type="EMBL" id="RDB69820.1"/>
    </source>
</evidence>
<dbReference type="Proteomes" id="UP000253970">
    <property type="component" value="Unassembled WGS sequence"/>
</dbReference>
<dbReference type="InterPro" id="IPR036388">
    <property type="entry name" value="WH-like_DNA-bd_sf"/>
</dbReference>
<evidence type="ECO:0000313" key="12">
    <source>
        <dbReference type="EMBL" id="RDB76940.1"/>
    </source>
</evidence>
<gene>
    <name evidence="13" type="ORF">C1871_09520</name>
    <name evidence="12" type="ORF">C1872_12000</name>
    <name evidence="11" type="ORF">C1875_08730</name>
    <name evidence="14" type="ORF">FIC87_01230</name>
    <name evidence="10" type="ORF">GO726_11890</name>
</gene>
<accession>A0A369MGW2</accession>
<reference evidence="14 18" key="1">
    <citation type="journal article" date="2005" name="Appl. Environ. Microbiol.">
        <title>Intestinal bacterial communities that produce active estrogen-like compounds enterodiol and enterolactone in humans.</title>
        <authorList>
            <person name="Clavel T."/>
            <person name="Henderson G."/>
            <person name="Alpert C.A."/>
            <person name="Philippe C."/>
            <person name="Rigottier-Gois L."/>
            <person name="Dore J."/>
            <person name="Blaut M."/>
        </authorList>
    </citation>
    <scope>NUCLEOTIDE SEQUENCE [LARGE SCALE GENOMIC DNA]</scope>
    <source>
        <strain evidence="14 18">SECO-MT75m2</strain>
    </source>
</reference>
<dbReference type="SMART" id="SM00862">
    <property type="entry name" value="Trans_reg_C"/>
    <property type="match status" value="1"/>
</dbReference>
<keyword evidence="1 6" id="KW-0597">Phosphoprotein</keyword>
<dbReference type="GeneID" id="69509844"/>
<protein>
    <submittedName>
        <fullName evidence="10 11">Response regulator</fullName>
    </submittedName>
    <submittedName>
        <fullName evidence="14">Response regulator transcription factor</fullName>
    </submittedName>
</protein>
<evidence type="ECO:0000313" key="14">
    <source>
        <dbReference type="EMBL" id="TNU95993.1"/>
    </source>
</evidence>
<dbReference type="SUPFAM" id="SSF46894">
    <property type="entry name" value="C-terminal effector domain of the bipartite response regulators"/>
    <property type="match status" value="1"/>
</dbReference>
<organism evidence="11 17">
    <name type="scientific">Eggerthella lenta</name>
    <name type="common">Eubacterium lentum</name>
    <dbReference type="NCBI Taxonomy" id="84112"/>
    <lineage>
        <taxon>Bacteria</taxon>
        <taxon>Bacillati</taxon>
        <taxon>Actinomycetota</taxon>
        <taxon>Coriobacteriia</taxon>
        <taxon>Eggerthellales</taxon>
        <taxon>Eggerthellaceae</taxon>
        <taxon>Eggerthella</taxon>
    </lineage>
</organism>
<dbReference type="Gene3D" id="6.10.250.690">
    <property type="match status" value="1"/>
</dbReference>
<dbReference type="Proteomes" id="UP000253857">
    <property type="component" value="Unassembled WGS sequence"/>
</dbReference>
<evidence type="ECO:0000313" key="16">
    <source>
        <dbReference type="Proteomes" id="UP000253857"/>
    </source>
</evidence>
<dbReference type="RefSeq" id="WP_009305970.1">
    <property type="nucleotide sequence ID" value="NZ_AP025575.1"/>
</dbReference>
<dbReference type="PANTHER" id="PTHR48111:SF22">
    <property type="entry name" value="REGULATOR OF RPOS"/>
    <property type="match status" value="1"/>
</dbReference>
<evidence type="ECO:0000313" key="15">
    <source>
        <dbReference type="Proteomes" id="UP000253752"/>
    </source>
</evidence>
<proteinExistence type="predicted"/>
<dbReference type="Pfam" id="PF00486">
    <property type="entry name" value="Trans_reg_C"/>
    <property type="match status" value="1"/>
</dbReference>
<evidence type="ECO:0000259" key="9">
    <source>
        <dbReference type="PROSITE" id="PS51755"/>
    </source>
</evidence>
<keyword evidence="5" id="KW-0804">Transcription</keyword>
<evidence type="ECO:0000313" key="19">
    <source>
        <dbReference type="Proteomes" id="UP000436429"/>
    </source>
</evidence>
<dbReference type="EMBL" id="VEVP01000002">
    <property type="protein sequence ID" value="TNU95993.1"/>
    <property type="molecule type" value="Genomic_DNA"/>
</dbReference>
<evidence type="ECO:0000313" key="13">
    <source>
        <dbReference type="EMBL" id="RDB84670.1"/>
    </source>
</evidence>
<evidence type="ECO:0000259" key="8">
    <source>
        <dbReference type="PROSITE" id="PS50110"/>
    </source>
</evidence>
<dbReference type="GO" id="GO:0000976">
    <property type="term" value="F:transcription cis-regulatory region binding"/>
    <property type="evidence" value="ECO:0007669"/>
    <property type="project" value="TreeGrafter"/>
</dbReference>
<sequence>MQVLIVEDDVRLAQALAHILAENGYQTDVVHDGASGLAYAECGDYDVIILDVMLPKMDGFAVVAQLRRKSISVPVLLLTARDAVPDKITGLDSGADDYMTKPFAPAELLAHLRALTRRQGEVLFEKLAAGDLVLNLESYDLACGSKSIHLSYKEFSLAKVLMANAGQVVSKDMLIAKVWGVESSAEDNNVEAYVSFLRKKMKFLGSTARIETLRRAGYRFVADAAPDDASESAGLPC</sequence>
<dbReference type="InterPro" id="IPR039420">
    <property type="entry name" value="WalR-like"/>
</dbReference>
<dbReference type="OMA" id="VICPKER"/>
<dbReference type="SMART" id="SM00448">
    <property type="entry name" value="REC"/>
    <property type="match status" value="1"/>
</dbReference>
<dbReference type="GO" id="GO:0000156">
    <property type="term" value="F:phosphorelay response regulator activity"/>
    <property type="evidence" value="ECO:0007669"/>
    <property type="project" value="TreeGrafter"/>
</dbReference>